<dbReference type="AlphaFoldDB" id="A0A7S0H7H5"/>
<evidence type="ECO:0000256" key="1">
    <source>
        <dbReference type="SAM" id="MobiDB-lite"/>
    </source>
</evidence>
<reference evidence="2" key="1">
    <citation type="submission" date="2021-01" db="EMBL/GenBank/DDBJ databases">
        <authorList>
            <person name="Corre E."/>
            <person name="Pelletier E."/>
            <person name="Niang G."/>
            <person name="Scheremetjew M."/>
            <person name="Finn R."/>
            <person name="Kale V."/>
            <person name="Holt S."/>
            <person name="Cochrane G."/>
            <person name="Meng A."/>
            <person name="Brown T."/>
            <person name="Cohen L."/>
        </authorList>
    </citation>
    <scope>NUCLEOTIDE SEQUENCE</scope>
    <source>
        <strain evidence="2">CCMP2058</strain>
    </source>
</reference>
<dbReference type="SUPFAM" id="SSF52799">
    <property type="entry name" value="(Phosphotyrosine protein) phosphatases II"/>
    <property type="match status" value="1"/>
</dbReference>
<feature type="region of interest" description="Disordered" evidence="1">
    <location>
        <begin position="1"/>
        <end position="28"/>
    </location>
</feature>
<gene>
    <name evidence="2" type="ORF">LAMO00422_LOCUS24325</name>
</gene>
<protein>
    <submittedName>
        <fullName evidence="2">Uncharacterized protein</fullName>
    </submittedName>
</protein>
<dbReference type="EMBL" id="HBEM01035560">
    <property type="protein sequence ID" value="CAD8465357.1"/>
    <property type="molecule type" value="Transcribed_RNA"/>
</dbReference>
<proteinExistence type="predicted"/>
<organism evidence="2">
    <name type="scientific">Amorphochlora amoebiformis</name>
    <dbReference type="NCBI Taxonomy" id="1561963"/>
    <lineage>
        <taxon>Eukaryota</taxon>
        <taxon>Sar</taxon>
        <taxon>Rhizaria</taxon>
        <taxon>Cercozoa</taxon>
        <taxon>Chlorarachniophyceae</taxon>
        <taxon>Amorphochlora</taxon>
    </lineage>
</organism>
<accession>A0A7S0H7H5</accession>
<dbReference type="InterPro" id="IPR029021">
    <property type="entry name" value="Prot-tyrosine_phosphatase-like"/>
</dbReference>
<evidence type="ECO:0000313" key="2">
    <source>
        <dbReference type="EMBL" id="CAD8465357.1"/>
    </source>
</evidence>
<name>A0A7S0H7H5_9EUKA</name>
<sequence>MGQCCTIRGGGINGRPSSDIGDKDWGTTDIGPYSSNGTGVPAIRVISTVIVDGRPCKNSLYLGNSLAGNDQKLLAFHGIKRRIQICTERDHKDLDLFARQNERAMKDPQILSVTLCAIKKTNLTETIEKSYKFIRWETKLMRKPVLSVYGRQAAVKRENILIHSKSPKHQTEAWSIAVACGCLMKMCNWSLDQALYHIKMQSPEVELSFELGNRLQTYERYLNFLTSPTHKGAEEETLEVHG</sequence>
<dbReference type="Gene3D" id="3.90.190.10">
    <property type="entry name" value="Protein tyrosine phosphatase superfamily"/>
    <property type="match status" value="1"/>
</dbReference>